<dbReference type="eggNOG" id="ENOG502QPT4">
    <property type="taxonomic scope" value="Eukaryota"/>
</dbReference>
<feature type="region of interest" description="Disordered" evidence="1">
    <location>
        <begin position="328"/>
        <end position="363"/>
    </location>
</feature>
<sequence length="562" mass="63872">MALSVCEEYRALVDKAYNKFSRLRDFPPYGQNKWDFYFRKAFQVYTKLWKFQQDNRQKLVEAGLKRWEIGEIASRIGQLYYIYYLRTSDATFVKESYIFYEAILSREYFKEPGKDITLANKQLRYFARFIVICLLLNRWDMVNRLVRQLHILVEDYSSSFQNSDVKEWKTVTQEIVRFLKADSLAELSRPIRYISALDGQVSSFPSVSKLEGHKALRLKNAVLVSYFHNEVKFSELTLDNFRMLQCLEWEPSGSFYRMKSATDSNAGGLLAQDIADPTLPANPHKYILYRPNIHQLLMVLATACEEVPPDSAVLLYLSAAGTRNFLASSTDSSPDRSDALLEETPVSAGSPRRRVDGSTGLSLGRRGSNVYPGDLLPFTRRPLFIIVDSDASNIFESLCGDERGEPVVLLLSPTAKPYTAKHPGAGSTFTFFLTAPLQALCQMTNVRVTELQQGSYEQAEKMVSSTLLELGNLLASSGSLNVAWGRVLGDPFLRQLLFRFVFARACYSLHRLYVGKSEYYPRCLPPLPEEVLPRSRVVELSVLQVARLLCVADQFIFSENGS</sequence>
<evidence type="ECO:0000256" key="1">
    <source>
        <dbReference type="SAM" id="MobiDB-lite"/>
    </source>
</evidence>
<keyword evidence="3" id="KW-1185">Reference proteome</keyword>
<proteinExistence type="predicted"/>
<evidence type="ECO:0000313" key="2">
    <source>
        <dbReference type="EMBL" id="EFJ38222.1"/>
    </source>
</evidence>
<protein>
    <recommendedName>
        <fullName evidence="4">Protein SCAI</fullName>
    </recommendedName>
</protein>
<dbReference type="PANTHER" id="PTHR21243">
    <property type="entry name" value="PROTEIN SCAI"/>
    <property type="match status" value="1"/>
</dbReference>
<dbReference type="GO" id="GO:0006351">
    <property type="term" value="P:DNA-templated transcription"/>
    <property type="evidence" value="ECO:0007669"/>
    <property type="project" value="InterPro"/>
</dbReference>
<reference evidence="2 3" key="1">
    <citation type="journal article" date="2011" name="Science">
        <title>The Selaginella genome identifies genetic changes associated with the evolution of vascular plants.</title>
        <authorList>
            <person name="Banks J.A."/>
            <person name="Nishiyama T."/>
            <person name="Hasebe M."/>
            <person name="Bowman J.L."/>
            <person name="Gribskov M."/>
            <person name="dePamphilis C."/>
            <person name="Albert V.A."/>
            <person name="Aono N."/>
            <person name="Aoyama T."/>
            <person name="Ambrose B.A."/>
            <person name="Ashton N.W."/>
            <person name="Axtell M.J."/>
            <person name="Barker E."/>
            <person name="Barker M.S."/>
            <person name="Bennetzen J.L."/>
            <person name="Bonawitz N.D."/>
            <person name="Chapple C."/>
            <person name="Cheng C."/>
            <person name="Correa L.G."/>
            <person name="Dacre M."/>
            <person name="DeBarry J."/>
            <person name="Dreyer I."/>
            <person name="Elias M."/>
            <person name="Engstrom E.M."/>
            <person name="Estelle M."/>
            <person name="Feng L."/>
            <person name="Finet C."/>
            <person name="Floyd S.K."/>
            <person name="Frommer W.B."/>
            <person name="Fujita T."/>
            <person name="Gramzow L."/>
            <person name="Gutensohn M."/>
            <person name="Harholt J."/>
            <person name="Hattori M."/>
            <person name="Heyl A."/>
            <person name="Hirai T."/>
            <person name="Hiwatashi Y."/>
            <person name="Ishikawa M."/>
            <person name="Iwata M."/>
            <person name="Karol K.G."/>
            <person name="Koehler B."/>
            <person name="Kolukisaoglu U."/>
            <person name="Kubo M."/>
            <person name="Kurata T."/>
            <person name="Lalonde S."/>
            <person name="Li K."/>
            <person name="Li Y."/>
            <person name="Litt A."/>
            <person name="Lyons E."/>
            <person name="Manning G."/>
            <person name="Maruyama T."/>
            <person name="Michael T.P."/>
            <person name="Mikami K."/>
            <person name="Miyazaki S."/>
            <person name="Morinaga S."/>
            <person name="Murata T."/>
            <person name="Mueller-Roeber B."/>
            <person name="Nelson D.R."/>
            <person name="Obara M."/>
            <person name="Oguri Y."/>
            <person name="Olmstead R.G."/>
            <person name="Onodera N."/>
            <person name="Petersen B.L."/>
            <person name="Pils B."/>
            <person name="Prigge M."/>
            <person name="Rensing S.A."/>
            <person name="Riano-Pachon D.M."/>
            <person name="Roberts A.W."/>
            <person name="Sato Y."/>
            <person name="Scheller H.V."/>
            <person name="Schulz B."/>
            <person name="Schulz C."/>
            <person name="Shakirov E.V."/>
            <person name="Shibagaki N."/>
            <person name="Shinohara N."/>
            <person name="Shippen D.E."/>
            <person name="Soerensen I."/>
            <person name="Sotooka R."/>
            <person name="Sugimoto N."/>
            <person name="Sugita M."/>
            <person name="Sumikawa N."/>
            <person name="Tanurdzic M."/>
            <person name="Theissen G."/>
            <person name="Ulvskov P."/>
            <person name="Wakazuki S."/>
            <person name="Weng J.K."/>
            <person name="Willats W.W."/>
            <person name="Wipf D."/>
            <person name="Wolf P.G."/>
            <person name="Yang L."/>
            <person name="Zimmer A.D."/>
            <person name="Zhu Q."/>
            <person name="Mitros T."/>
            <person name="Hellsten U."/>
            <person name="Loque D."/>
            <person name="Otillar R."/>
            <person name="Salamov A."/>
            <person name="Schmutz J."/>
            <person name="Shapiro H."/>
            <person name="Lindquist E."/>
            <person name="Lucas S."/>
            <person name="Rokhsar D."/>
            <person name="Grigoriev I.V."/>
        </authorList>
    </citation>
    <scope>NUCLEOTIDE SEQUENCE [LARGE SCALE GENOMIC DNA]</scope>
</reference>
<dbReference type="OMA" id="CPDTNEM"/>
<dbReference type="Gramene" id="EFJ38222">
    <property type="protein sequence ID" value="EFJ38222"/>
    <property type="gene ID" value="SELMODRAFT_74381"/>
</dbReference>
<name>D8QP59_SELML</name>
<dbReference type="AlphaFoldDB" id="D8QP59"/>
<gene>
    <name evidence="2" type="ORF">SELMODRAFT_74381</name>
</gene>
<dbReference type="Pfam" id="PF12070">
    <property type="entry name" value="SCAI"/>
    <property type="match status" value="1"/>
</dbReference>
<organism evidence="3">
    <name type="scientific">Selaginella moellendorffii</name>
    <name type="common">Spikemoss</name>
    <dbReference type="NCBI Taxonomy" id="88036"/>
    <lineage>
        <taxon>Eukaryota</taxon>
        <taxon>Viridiplantae</taxon>
        <taxon>Streptophyta</taxon>
        <taxon>Embryophyta</taxon>
        <taxon>Tracheophyta</taxon>
        <taxon>Lycopodiopsida</taxon>
        <taxon>Selaginellales</taxon>
        <taxon>Selaginellaceae</taxon>
        <taxon>Selaginella</taxon>
    </lineage>
</organism>
<dbReference type="GO" id="GO:0003714">
    <property type="term" value="F:transcription corepressor activity"/>
    <property type="evidence" value="ECO:0000318"/>
    <property type="project" value="GO_Central"/>
</dbReference>
<dbReference type="EMBL" id="GL377565">
    <property type="protein sequence ID" value="EFJ38222.1"/>
    <property type="molecule type" value="Genomic_DNA"/>
</dbReference>
<dbReference type="InParanoid" id="D8QP59"/>
<dbReference type="InterPro" id="IPR022709">
    <property type="entry name" value="SCAI"/>
</dbReference>
<dbReference type="KEGG" id="smo:SELMODRAFT_74381"/>
<evidence type="ECO:0008006" key="4">
    <source>
        <dbReference type="Google" id="ProtNLM"/>
    </source>
</evidence>
<dbReference type="Proteomes" id="UP000001514">
    <property type="component" value="Unassembled WGS sequence"/>
</dbReference>
<dbReference type="FunCoup" id="D8QP59">
    <property type="interactions" value="2965"/>
</dbReference>
<evidence type="ECO:0000313" key="3">
    <source>
        <dbReference type="Proteomes" id="UP000001514"/>
    </source>
</evidence>
<accession>D8QP59</accession>
<dbReference type="HOGENOM" id="CLU_020095_2_1_1"/>
<dbReference type="GO" id="GO:0005634">
    <property type="term" value="C:nucleus"/>
    <property type="evidence" value="ECO:0000318"/>
    <property type="project" value="GO_Central"/>
</dbReference>
<dbReference type="STRING" id="88036.D8QP59"/>